<keyword evidence="1" id="KW-0812">Transmembrane</keyword>
<name>A0ABW1F0Z2_9ACTN</name>
<proteinExistence type="predicted"/>
<keyword evidence="1" id="KW-1133">Transmembrane helix</keyword>
<evidence type="ECO:0000313" key="3">
    <source>
        <dbReference type="Proteomes" id="UP001596067"/>
    </source>
</evidence>
<accession>A0ABW1F0Z2</accession>
<reference evidence="3" key="1">
    <citation type="journal article" date="2019" name="Int. J. Syst. Evol. Microbiol.">
        <title>The Global Catalogue of Microorganisms (GCM) 10K type strain sequencing project: providing services to taxonomists for standard genome sequencing and annotation.</title>
        <authorList>
            <consortium name="The Broad Institute Genomics Platform"/>
            <consortium name="The Broad Institute Genome Sequencing Center for Infectious Disease"/>
            <person name="Wu L."/>
            <person name="Ma J."/>
        </authorList>
    </citation>
    <scope>NUCLEOTIDE SEQUENCE [LARGE SCALE GENOMIC DNA]</scope>
    <source>
        <strain evidence="3">CGMCC 4.1469</strain>
    </source>
</reference>
<dbReference type="Proteomes" id="UP001596067">
    <property type="component" value="Unassembled WGS sequence"/>
</dbReference>
<keyword evidence="1" id="KW-0472">Membrane</keyword>
<comment type="caution">
    <text evidence="2">The sequence shown here is derived from an EMBL/GenBank/DDBJ whole genome shotgun (WGS) entry which is preliminary data.</text>
</comment>
<evidence type="ECO:0000313" key="2">
    <source>
        <dbReference type="EMBL" id="MFC5886834.1"/>
    </source>
</evidence>
<evidence type="ECO:0008006" key="4">
    <source>
        <dbReference type="Google" id="ProtNLM"/>
    </source>
</evidence>
<dbReference type="EMBL" id="JBHSOD010000020">
    <property type="protein sequence ID" value="MFC5886834.1"/>
    <property type="molecule type" value="Genomic_DNA"/>
</dbReference>
<protein>
    <recommendedName>
        <fullName evidence="4">Secreted protein</fullName>
    </recommendedName>
</protein>
<evidence type="ECO:0000256" key="1">
    <source>
        <dbReference type="SAM" id="Phobius"/>
    </source>
</evidence>
<dbReference type="RefSeq" id="WP_345330796.1">
    <property type="nucleotide sequence ID" value="NZ_BAAAVH010000123.1"/>
</dbReference>
<gene>
    <name evidence="2" type="ORF">ACFP0N_17850</name>
</gene>
<keyword evidence="3" id="KW-1185">Reference proteome</keyword>
<feature type="transmembrane region" description="Helical" evidence="1">
    <location>
        <begin position="6"/>
        <end position="27"/>
    </location>
</feature>
<organism evidence="2 3">
    <name type="scientific">Kitasatospora aburaviensis</name>
    <dbReference type="NCBI Taxonomy" id="67265"/>
    <lineage>
        <taxon>Bacteria</taxon>
        <taxon>Bacillati</taxon>
        <taxon>Actinomycetota</taxon>
        <taxon>Actinomycetes</taxon>
        <taxon>Kitasatosporales</taxon>
        <taxon>Streptomycetaceae</taxon>
        <taxon>Kitasatospora</taxon>
    </lineage>
</organism>
<sequence length="153" mass="16493">MATLDSITAAATPVCTLIGVLGGGWLVTRQVNRQAQAEERVAEVQADAVEAQAEASVETAEATAANSAAEALQAGFVALYAEHRAERTELRERISALEAGQARQAEKLDRMAEDHRRWRDAAIRYIRILRAQLASLGAAHPAPEDPIRADLEP</sequence>